<feature type="compositionally biased region" description="Low complexity" evidence="1">
    <location>
        <begin position="34"/>
        <end position="46"/>
    </location>
</feature>
<proteinExistence type="predicted"/>
<evidence type="ECO:0000313" key="2">
    <source>
        <dbReference type="EMBL" id="KAJ5081372.1"/>
    </source>
</evidence>
<reference evidence="2" key="1">
    <citation type="submission" date="2022-11" db="EMBL/GenBank/DDBJ databases">
        <authorList>
            <person name="Petersen C."/>
        </authorList>
    </citation>
    <scope>NUCLEOTIDE SEQUENCE</scope>
    <source>
        <strain evidence="2">IBT 34128</strain>
    </source>
</reference>
<comment type="caution">
    <text evidence="2">The sequence shown here is derived from an EMBL/GenBank/DDBJ whole genome shotgun (WGS) entry which is preliminary data.</text>
</comment>
<dbReference type="RefSeq" id="XP_056506659.1">
    <property type="nucleotide sequence ID" value="XM_056660161.1"/>
</dbReference>
<dbReference type="AlphaFoldDB" id="A0A9W9EGG2"/>
<gene>
    <name evidence="2" type="ORF">NUU61_009636</name>
</gene>
<feature type="region of interest" description="Disordered" evidence="1">
    <location>
        <begin position="32"/>
        <end position="60"/>
    </location>
</feature>
<accession>A0A9W9EGG2</accession>
<reference evidence="2" key="2">
    <citation type="journal article" date="2023" name="IMA Fungus">
        <title>Comparative genomic study of the Penicillium genus elucidates a diverse pangenome and 15 lateral gene transfer events.</title>
        <authorList>
            <person name="Petersen C."/>
            <person name="Sorensen T."/>
            <person name="Nielsen M.R."/>
            <person name="Sondergaard T.E."/>
            <person name="Sorensen J.L."/>
            <person name="Fitzpatrick D.A."/>
            <person name="Frisvad J.C."/>
            <person name="Nielsen K.L."/>
        </authorList>
    </citation>
    <scope>NUCLEOTIDE SEQUENCE</scope>
    <source>
        <strain evidence="2">IBT 34128</strain>
    </source>
</reference>
<dbReference type="OrthoDB" id="5361958at2759"/>
<dbReference type="Proteomes" id="UP001141434">
    <property type="component" value="Unassembled WGS sequence"/>
</dbReference>
<evidence type="ECO:0000313" key="3">
    <source>
        <dbReference type="Proteomes" id="UP001141434"/>
    </source>
</evidence>
<evidence type="ECO:0000256" key="1">
    <source>
        <dbReference type="SAM" id="MobiDB-lite"/>
    </source>
</evidence>
<protein>
    <submittedName>
        <fullName evidence="2">Uncharacterized protein</fullName>
    </submittedName>
</protein>
<keyword evidence="3" id="KW-1185">Reference proteome</keyword>
<sequence length="428" mass="47724">MATSVRLSPQVQRLQVRSPYVDIYTQALSNPLRSPVTVDSPPSTTHSHPEPKRWQNPGGWGARHMNDIAPFTLWNGQTRKFRSPTHVELSWIRGNFGDGKIGWTGWFIWIETANPPLPVPLTIGCMPVYFVGTGETHFEALPRAPYANPRVPDPCPTIRLPEMQFPTKEQNIMVLTALQPLADVRAILYLPNWTIVELRHGDGRVYKPKSLPGVVAGRTTLYHHEEEPFYKAMKDHTRVRAIDPQQYTNNNDQTLPQDDTNYLQRSSLTPGCRLECGFGLPGSMNEFVTCATSSGVKIRNARGEQALTVAYHGFLKSKDVYHPRTNTDQIGHVLDALPELDVGLVSLTPAASARFTNNCYFQAQPPRMFLEGDQINQGAWSEVDGMSSGLVSLMAYGSMFMEPMRPLVIPRSISDTGGPLLSAQRSES</sequence>
<dbReference type="GeneID" id="81399330"/>
<dbReference type="EMBL" id="JAPMSZ010000012">
    <property type="protein sequence ID" value="KAJ5081372.1"/>
    <property type="molecule type" value="Genomic_DNA"/>
</dbReference>
<organism evidence="2 3">
    <name type="scientific">Penicillium alfredii</name>
    <dbReference type="NCBI Taxonomy" id="1506179"/>
    <lineage>
        <taxon>Eukaryota</taxon>
        <taxon>Fungi</taxon>
        <taxon>Dikarya</taxon>
        <taxon>Ascomycota</taxon>
        <taxon>Pezizomycotina</taxon>
        <taxon>Eurotiomycetes</taxon>
        <taxon>Eurotiomycetidae</taxon>
        <taxon>Eurotiales</taxon>
        <taxon>Aspergillaceae</taxon>
        <taxon>Penicillium</taxon>
    </lineage>
</organism>
<name>A0A9W9EGG2_9EURO</name>